<dbReference type="InterPro" id="IPR008963">
    <property type="entry name" value="Purple_acid_Pase-like_N"/>
</dbReference>
<dbReference type="AlphaFoldDB" id="A0A2Z4IEJ2"/>
<reference evidence="5 6" key="1">
    <citation type="submission" date="2018-06" db="EMBL/GenBank/DDBJ databases">
        <title>Echinicola strongylocentroti sp. nov., isolated from a sea urchin Strongylocentrotus intermedius.</title>
        <authorList>
            <person name="Bae S.S."/>
        </authorList>
    </citation>
    <scope>NUCLEOTIDE SEQUENCE [LARGE SCALE GENOMIC DNA]</scope>
    <source>
        <strain evidence="5 6">MEBiC08714</strain>
    </source>
</reference>
<evidence type="ECO:0000259" key="4">
    <source>
        <dbReference type="Pfam" id="PF16656"/>
    </source>
</evidence>
<accession>A0A2Z4IEJ2</accession>
<evidence type="ECO:0000313" key="6">
    <source>
        <dbReference type="Proteomes" id="UP000248688"/>
    </source>
</evidence>
<proteinExistence type="predicted"/>
<dbReference type="PANTHER" id="PTHR22953">
    <property type="entry name" value="ACID PHOSPHATASE RELATED"/>
    <property type="match status" value="1"/>
</dbReference>
<dbReference type="Gene3D" id="2.60.40.10">
    <property type="entry name" value="Immunoglobulins"/>
    <property type="match status" value="1"/>
</dbReference>
<keyword evidence="1 2" id="KW-0732">Signal</keyword>
<dbReference type="EMBL" id="CP030041">
    <property type="protein sequence ID" value="AWW29076.1"/>
    <property type="molecule type" value="Genomic_DNA"/>
</dbReference>
<dbReference type="Proteomes" id="UP000248688">
    <property type="component" value="Chromosome"/>
</dbReference>
<dbReference type="CDD" id="cd00063">
    <property type="entry name" value="FN3"/>
    <property type="match status" value="1"/>
</dbReference>
<dbReference type="Pfam" id="PF16656">
    <property type="entry name" value="Pur_ac_phosph_N"/>
    <property type="match status" value="1"/>
</dbReference>
<dbReference type="InterPro" id="IPR013783">
    <property type="entry name" value="Ig-like_fold"/>
</dbReference>
<dbReference type="CDD" id="cd00838">
    <property type="entry name" value="MPP_superfamily"/>
    <property type="match status" value="1"/>
</dbReference>
<name>A0A2Z4IEJ2_9BACT</name>
<evidence type="ECO:0000256" key="1">
    <source>
        <dbReference type="ARBA" id="ARBA00022729"/>
    </source>
</evidence>
<organism evidence="5 6">
    <name type="scientific">Echinicola strongylocentroti</name>
    <dbReference type="NCBI Taxonomy" id="1795355"/>
    <lineage>
        <taxon>Bacteria</taxon>
        <taxon>Pseudomonadati</taxon>
        <taxon>Bacteroidota</taxon>
        <taxon>Cytophagia</taxon>
        <taxon>Cytophagales</taxon>
        <taxon>Cyclobacteriaceae</taxon>
        <taxon>Echinicola</taxon>
    </lineage>
</organism>
<evidence type="ECO:0000259" key="3">
    <source>
        <dbReference type="Pfam" id="PF00149"/>
    </source>
</evidence>
<feature type="chain" id="PRO_5016343944" evidence="2">
    <location>
        <begin position="27"/>
        <end position="536"/>
    </location>
</feature>
<dbReference type="GO" id="GO:0003993">
    <property type="term" value="F:acid phosphatase activity"/>
    <property type="evidence" value="ECO:0007669"/>
    <property type="project" value="InterPro"/>
</dbReference>
<dbReference type="InterPro" id="IPR003961">
    <property type="entry name" value="FN3_dom"/>
</dbReference>
<dbReference type="InterPro" id="IPR029052">
    <property type="entry name" value="Metallo-depent_PP-like"/>
</dbReference>
<dbReference type="Pfam" id="PF00149">
    <property type="entry name" value="Metallophos"/>
    <property type="match status" value="1"/>
</dbReference>
<sequence length="536" mass="62092">MNKLLFCFWKPAFAFFSLCISIPTFAQQISIQPYLQDVSPTSAVVMWQTDSGEMGTVEWGITPELGQSATGKSIDINFTEAKVHEVKVEGLQKFTTYYYRVRTGNAVSDVFQFKTPPFSSDHRSFNLVAMSDMQIDGNAPDKFREVVNEGILSYLDQEYEGDVPDNLAMVLIPGDLVQNGATYHQWKDHFFDPAKELFSQVPVYPVLGNHENQSVFYFKYFSLPKNGSPEYAENWWYKDYGNTRVLGLNSNVDDGIGGSDYQLRWLDKVLEETSQMDEIDFVFAQMHHPHKSELWIPGESDFSGKVVEKLENFTNKTGKPSVHFFGHTHGYSRGQSRDHKHLWVNVASAGGSIDNWGEFEGRDYEEFTVTQDEYGFVMVEVNADPSDPRFTVKRISRGNQYRFRDNELTDSITVWKYQQKPHSPKGVFPIDEEVASHDLVLQAEDFESDRQGAIHAASNWQISLKSDFKKPIVDSWKQSENWYYNENQQKDDDLRDEKVHRLLAPGKTYYWRVRYRDQNLNWSDWSQTYRFEVVPD</sequence>
<evidence type="ECO:0000313" key="5">
    <source>
        <dbReference type="EMBL" id="AWW29076.1"/>
    </source>
</evidence>
<dbReference type="InterPro" id="IPR015914">
    <property type="entry name" value="PAPs_N"/>
</dbReference>
<feature type="signal peptide" evidence="2">
    <location>
        <begin position="1"/>
        <end position="26"/>
    </location>
</feature>
<keyword evidence="6" id="KW-1185">Reference proteome</keyword>
<dbReference type="KEGG" id="est:DN752_02380"/>
<dbReference type="RefSeq" id="WP_112782496.1">
    <property type="nucleotide sequence ID" value="NZ_CP030041.1"/>
</dbReference>
<evidence type="ECO:0000256" key="2">
    <source>
        <dbReference type="SAM" id="SignalP"/>
    </source>
</evidence>
<dbReference type="InterPro" id="IPR004843">
    <property type="entry name" value="Calcineurin-like_PHP"/>
</dbReference>
<dbReference type="SUPFAM" id="SSF56300">
    <property type="entry name" value="Metallo-dependent phosphatases"/>
    <property type="match status" value="1"/>
</dbReference>
<gene>
    <name evidence="5" type="ORF">DN752_02380</name>
</gene>
<feature type="domain" description="Calcineurin-like phosphoesterase" evidence="3">
    <location>
        <begin position="128"/>
        <end position="331"/>
    </location>
</feature>
<dbReference type="Gene3D" id="2.60.40.380">
    <property type="entry name" value="Purple acid phosphatase-like, N-terminal"/>
    <property type="match status" value="1"/>
</dbReference>
<feature type="domain" description="Purple acid phosphatase N-terminal" evidence="4">
    <location>
        <begin position="34"/>
        <end position="115"/>
    </location>
</feature>
<dbReference type="PANTHER" id="PTHR22953:SF153">
    <property type="entry name" value="PURPLE ACID PHOSPHATASE"/>
    <property type="match status" value="1"/>
</dbReference>
<dbReference type="InterPro" id="IPR039331">
    <property type="entry name" value="PAPs-like"/>
</dbReference>
<dbReference type="OrthoDB" id="9809781at2"/>
<protein>
    <submittedName>
        <fullName evidence="5">Metallophosphoesterase</fullName>
    </submittedName>
</protein>
<dbReference type="GO" id="GO:0046872">
    <property type="term" value="F:metal ion binding"/>
    <property type="evidence" value="ECO:0007669"/>
    <property type="project" value="InterPro"/>
</dbReference>
<dbReference type="Gene3D" id="3.60.21.10">
    <property type="match status" value="1"/>
</dbReference>
<dbReference type="SUPFAM" id="SSF49363">
    <property type="entry name" value="Purple acid phosphatase, N-terminal domain"/>
    <property type="match status" value="1"/>
</dbReference>